<organism evidence="4 5">
    <name type="scientific">Limulus polyphemus</name>
    <name type="common">Atlantic horseshoe crab</name>
    <dbReference type="NCBI Taxonomy" id="6850"/>
    <lineage>
        <taxon>Eukaryota</taxon>
        <taxon>Metazoa</taxon>
        <taxon>Ecdysozoa</taxon>
        <taxon>Arthropoda</taxon>
        <taxon>Chelicerata</taxon>
        <taxon>Merostomata</taxon>
        <taxon>Xiphosura</taxon>
        <taxon>Limulidae</taxon>
        <taxon>Limulus</taxon>
    </lineage>
</organism>
<evidence type="ECO:0000313" key="4">
    <source>
        <dbReference type="Proteomes" id="UP000694941"/>
    </source>
</evidence>
<reference evidence="5" key="1">
    <citation type="submission" date="2025-08" db="UniProtKB">
        <authorList>
            <consortium name="RefSeq"/>
        </authorList>
    </citation>
    <scope>IDENTIFICATION</scope>
    <source>
        <tissue evidence="5">Muscle</tissue>
    </source>
</reference>
<feature type="coiled-coil region" evidence="1">
    <location>
        <begin position="216"/>
        <end position="389"/>
    </location>
</feature>
<dbReference type="Pfam" id="PF14662">
    <property type="entry name" value="KASH_CCD"/>
    <property type="match status" value="1"/>
</dbReference>
<evidence type="ECO:0000256" key="1">
    <source>
        <dbReference type="SAM" id="Coils"/>
    </source>
</evidence>
<name>A0ABM1TAL1_LIMPO</name>
<keyword evidence="4" id="KW-1185">Reference proteome</keyword>
<proteinExistence type="predicted"/>
<dbReference type="PANTHER" id="PTHR47300">
    <property type="entry name" value="PROTEIN KASH5"/>
    <property type="match status" value="1"/>
</dbReference>
<dbReference type="InterPro" id="IPR028168">
    <property type="entry name" value="KASH5_CC"/>
</dbReference>
<evidence type="ECO:0000313" key="5">
    <source>
        <dbReference type="RefSeq" id="XP_022252917.1"/>
    </source>
</evidence>
<dbReference type="Proteomes" id="UP000694941">
    <property type="component" value="Unplaced"/>
</dbReference>
<feature type="region of interest" description="Disordered" evidence="2">
    <location>
        <begin position="1"/>
        <end position="47"/>
    </location>
</feature>
<accession>A0ABM1TAL1</accession>
<protein>
    <submittedName>
        <fullName evidence="5">Kinectin-like</fullName>
    </submittedName>
</protein>
<sequence>MEYPKFPSEGSIDGIDSLDKASTRSEEEEECFTGFGKQTKHSLPPGSAQGKANLLKKDERVFDFPETLFTCVSNEENIAYDSRILDIQHFDCENLSNISGLVEFLNGTTERDENREIFGNMKRIACPLMQNKTFLFHHLGDNSLCIQQYREQDDKFFTLDSTSSFDSQGSVEGKNNGSSNRDSISSLNSSLGILNTSQLSSISLEGMAGGNTSRDSIDLLNELEELSFQNKKLQAENGRLKMQISQSEETTSQLMNDNDELKLKLNSFQIILDKSKYLEREHEEIKSILEQGENTKTELEKNIANLQKENSHLTSQIKDLEQELMMTYSAVENYMKEGELTTMLKDQIEEVTRQKDLCKTELDEKTRLYEELEQVVREYAKTTEVLQQEKNVLEVQLYKAQGEIESIAEAVGVDYHWNVEDIDEELDSCDTEDLVDDIPAPYNASLTKSLKSQKIISRFFKKQPFYSSTPFRQQVLKSASICAEMKDLICENDSLPTPICGKEIHFLSCNEGAESPLPCLKSPDKKLTLVKQEKFKNTSSAYYEEPLSRNKEQEKVRLERVMFVDPDVEDSEEKKYVKSPSSLQANFSEDQIHIKPELKKNPDNKIMYGNNQKLMEIFHKEVLRVKKILESLQAEAARFLGVYQDYPLEKKQQPVTAKEIAASLDILTTEIEEVEAVLAYLTEDIFQTRMPNQKATLQNKRFSNDGTGTNLYWRDLDDAHFNICKNRNRIFPVSTSQTSSPLHHAHSTAYSCPTIPSETPVVTKSTQTEPLVAKLSYDNQLSNWMCQNEDVQEKTSLCALSEKVPEHHIGIFNNIHGYKNNVPPRTSFVYRNRSFTFPSVEGRNSLPYCEDKISAKNVDCNETSKKYSQKAKNFQPVPTKLDDIRWIQNSRDGSEPFNKEVRFYEDLKGSSGLMYVITKQPERKSKVNVVKKKKKARKEKHKKRNNISRNKNIIPDCMEMSEKGSASMESEATDLTCSNVIISPKTNNDSVFPSVPDSFLKHLGLHKEIPYRYSIS</sequence>
<keyword evidence="1" id="KW-0175">Coiled coil</keyword>
<dbReference type="GeneID" id="106468849"/>
<dbReference type="RefSeq" id="XP_022252917.1">
    <property type="nucleotide sequence ID" value="XM_022397209.1"/>
</dbReference>
<feature type="domain" description="KASH5-like coiled-coil" evidence="3">
    <location>
        <begin position="216"/>
        <end position="398"/>
    </location>
</feature>
<evidence type="ECO:0000256" key="2">
    <source>
        <dbReference type="SAM" id="MobiDB-lite"/>
    </source>
</evidence>
<gene>
    <name evidence="5" type="primary">LOC106468849</name>
</gene>
<dbReference type="InterPro" id="IPR028170">
    <property type="entry name" value="KASH5"/>
</dbReference>
<evidence type="ECO:0000259" key="3">
    <source>
        <dbReference type="Pfam" id="PF14662"/>
    </source>
</evidence>
<dbReference type="PANTHER" id="PTHR47300:SF1">
    <property type="entry name" value="PROTEIN KASH5"/>
    <property type="match status" value="1"/>
</dbReference>